<proteinExistence type="predicted"/>
<dbReference type="AlphaFoldDB" id="A0A2S2NTP9"/>
<dbReference type="PANTHER" id="PTHR37162">
    <property type="entry name" value="HAT FAMILY DIMERISATION DOMAINCONTAINING PROTEIN-RELATED"/>
    <property type="match status" value="1"/>
</dbReference>
<dbReference type="EMBL" id="GGMR01007915">
    <property type="protein sequence ID" value="MBY20534.1"/>
    <property type="molecule type" value="Transcribed_RNA"/>
</dbReference>
<evidence type="ECO:0000313" key="1">
    <source>
        <dbReference type="EMBL" id="MBY20534.1"/>
    </source>
</evidence>
<dbReference type="PANTHER" id="PTHR37162:SF1">
    <property type="entry name" value="BED-TYPE DOMAIN-CONTAINING PROTEIN"/>
    <property type="match status" value="1"/>
</dbReference>
<accession>A0A2S2NTP9</accession>
<sequence>MQYIHHFVQNLKCKCKVCNVQLKCGKSELEKHASSQKHKLNVRSISSSTTLSSFMTNKLNENPHLEAVKKAEIQLAAFFAEHNVAFNVADHLIPLLKDIFCDSKIAKDLEMHRKKLTNIIKNVIAPMETSEVIKIIKNQPFSILVDESTDITVNKFMCVLVRFVHPISGNVQTRLLELVCLNATDCSANNIFKQFEECLKTKDISISNIIGIASDGANVMVGEKNSFVSRLKSCIPNLILMKCICHSSALVASKACKMLPRSAEDLIRSVASYVSGSAKRSAQLVEIQEIFDGQRKKILKLADTRWLALHQCVVRMLDCWTSLQHFFLVAVQEDKLKSGQSILNDLNNTIIKCYFFS</sequence>
<reference evidence="1" key="1">
    <citation type="submission" date="2018-04" db="EMBL/GenBank/DDBJ databases">
        <title>Transcriptome of Schizaphis graminum biotype I.</title>
        <authorList>
            <person name="Scully E.D."/>
            <person name="Geib S.M."/>
            <person name="Palmer N.A."/>
            <person name="Koch K."/>
            <person name="Bradshaw J."/>
            <person name="Heng-Moss T."/>
            <person name="Sarath G."/>
        </authorList>
    </citation>
    <scope>NUCLEOTIDE SEQUENCE</scope>
</reference>
<gene>
    <name evidence="1" type="primary">ZNF862_10</name>
    <name evidence="1" type="ORF">g.13115</name>
</gene>
<protein>
    <submittedName>
        <fullName evidence="1">Zinc finger protein</fullName>
    </submittedName>
</protein>
<name>A0A2S2NTP9_SCHGA</name>
<organism evidence="1">
    <name type="scientific">Schizaphis graminum</name>
    <name type="common">Green bug aphid</name>
    <dbReference type="NCBI Taxonomy" id="13262"/>
    <lineage>
        <taxon>Eukaryota</taxon>
        <taxon>Metazoa</taxon>
        <taxon>Ecdysozoa</taxon>
        <taxon>Arthropoda</taxon>
        <taxon>Hexapoda</taxon>
        <taxon>Insecta</taxon>
        <taxon>Pterygota</taxon>
        <taxon>Neoptera</taxon>
        <taxon>Paraneoptera</taxon>
        <taxon>Hemiptera</taxon>
        <taxon>Sternorrhyncha</taxon>
        <taxon>Aphidomorpha</taxon>
        <taxon>Aphidoidea</taxon>
        <taxon>Aphididae</taxon>
        <taxon>Aphidini</taxon>
        <taxon>Schizaphis</taxon>
    </lineage>
</organism>
<dbReference type="SUPFAM" id="SSF53098">
    <property type="entry name" value="Ribonuclease H-like"/>
    <property type="match status" value="1"/>
</dbReference>
<dbReference type="InterPro" id="IPR012337">
    <property type="entry name" value="RNaseH-like_sf"/>
</dbReference>